<comment type="caution">
    <text evidence="1">The sequence shown here is derived from an EMBL/GenBank/DDBJ whole genome shotgun (WGS) entry which is preliminary data.</text>
</comment>
<dbReference type="RefSeq" id="WP_117591520.1">
    <property type="nucleotide sequence ID" value="NZ_JBCJBY010000001.1"/>
</dbReference>
<evidence type="ECO:0000313" key="2">
    <source>
        <dbReference type="Proteomes" id="UP000261105"/>
    </source>
</evidence>
<protein>
    <recommendedName>
        <fullName evidence="3">Phage protein</fullName>
    </recommendedName>
</protein>
<evidence type="ECO:0008006" key="3">
    <source>
        <dbReference type="Google" id="ProtNLM"/>
    </source>
</evidence>
<dbReference type="EMBL" id="QSUZ01000001">
    <property type="protein sequence ID" value="RGN90566.1"/>
    <property type="molecule type" value="Genomic_DNA"/>
</dbReference>
<dbReference type="Proteomes" id="UP000261105">
    <property type="component" value="Unassembled WGS sequence"/>
</dbReference>
<proteinExistence type="predicted"/>
<dbReference type="AlphaFoldDB" id="A0A3E5ENJ1"/>
<reference evidence="1 2" key="1">
    <citation type="submission" date="2018-08" db="EMBL/GenBank/DDBJ databases">
        <title>A genome reference for cultivated species of the human gut microbiota.</title>
        <authorList>
            <person name="Zou Y."/>
            <person name="Xue W."/>
            <person name="Luo G."/>
        </authorList>
    </citation>
    <scope>NUCLEOTIDE SEQUENCE [LARGE SCALE GENOMIC DNA]</scope>
    <source>
        <strain evidence="1 2">OM03-6</strain>
    </source>
</reference>
<accession>A0A3E5ENJ1</accession>
<name>A0A3E5ENJ1_9FIRM</name>
<gene>
    <name evidence="1" type="ORF">DXB38_00845</name>
</gene>
<evidence type="ECO:0000313" key="1">
    <source>
        <dbReference type="EMBL" id="RGN90566.1"/>
    </source>
</evidence>
<organism evidence="1 2">
    <name type="scientific">Blautia obeum</name>
    <dbReference type="NCBI Taxonomy" id="40520"/>
    <lineage>
        <taxon>Bacteria</taxon>
        <taxon>Bacillati</taxon>
        <taxon>Bacillota</taxon>
        <taxon>Clostridia</taxon>
        <taxon>Lachnospirales</taxon>
        <taxon>Lachnospiraceae</taxon>
        <taxon>Blautia</taxon>
    </lineage>
</organism>
<sequence length="101" mass="11761">MKYKKKPVVIDAVQWTGTNHREMFDFLTNGNCPEEYITSDLPIVSDNFYIDKWKVPGGLVIKTLEGEHMANIGDYIIRGVHGEFYPCKPDIFRETYEEVEE</sequence>